<dbReference type="Proteomes" id="UP000036403">
    <property type="component" value="Unassembled WGS sequence"/>
</dbReference>
<feature type="compositionally biased region" description="Basic and acidic residues" evidence="1">
    <location>
        <begin position="1"/>
        <end position="20"/>
    </location>
</feature>
<dbReference type="GO" id="GO:0008270">
    <property type="term" value="F:zinc ion binding"/>
    <property type="evidence" value="ECO:0007669"/>
    <property type="project" value="InterPro"/>
</dbReference>
<feature type="region of interest" description="Disordered" evidence="1">
    <location>
        <begin position="1"/>
        <end position="26"/>
    </location>
</feature>
<proteinExistence type="predicted"/>
<gene>
    <name evidence="2" type="ORF">RF55_11616</name>
</gene>
<dbReference type="GO" id="GO:0006508">
    <property type="term" value="P:proteolysis"/>
    <property type="evidence" value="ECO:0007669"/>
    <property type="project" value="InterPro"/>
</dbReference>
<evidence type="ECO:0000256" key="1">
    <source>
        <dbReference type="SAM" id="MobiDB-lite"/>
    </source>
</evidence>
<dbReference type="GO" id="GO:0004190">
    <property type="term" value="F:aspartic-type endopeptidase activity"/>
    <property type="evidence" value="ECO:0007669"/>
    <property type="project" value="InterPro"/>
</dbReference>
<name>A0A0J7N867_LASNI</name>
<evidence type="ECO:0000313" key="3">
    <source>
        <dbReference type="Proteomes" id="UP000036403"/>
    </source>
</evidence>
<protein>
    <submittedName>
        <fullName evidence="2">Uncharacterized protein</fullName>
    </submittedName>
</protein>
<dbReference type="PROSITE" id="PS00141">
    <property type="entry name" value="ASP_PROTEASE"/>
    <property type="match status" value="1"/>
</dbReference>
<dbReference type="SUPFAM" id="SSF57756">
    <property type="entry name" value="Retrovirus zinc finger-like domains"/>
    <property type="match status" value="1"/>
</dbReference>
<dbReference type="PaxDb" id="67767-A0A0J7N867"/>
<dbReference type="InterPro" id="IPR036875">
    <property type="entry name" value="Znf_CCHC_sf"/>
</dbReference>
<feature type="region of interest" description="Disordered" evidence="1">
    <location>
        <begin position="243"/>
        <end position="272"/>
    </location>
</feature>
<organism evidence="2 3">
    <name type="scientific">Lasius niger</name>
    <name type="common">Black garden ant</name>
    <dbReference type="NCBI Taxonomy" id="67767"/>
    <lineage>
        <taxon>Eukaryota</taxon>
        <taxon>Metazoa</taxon>
        <taxon>Ecdysozoa</taxon>
        <taxon>Arthropoda</taxon>
        <taxon>Hexapoda</taxon>
        <taxon>Insecta</taxon>
        <taxon>Pterygota</taxon>
        <taxon>Neoptera</taxon>
        <taxon>Endopterygota</taxon>
        <taxon>Hymenoptera</taxon>
        <taxon>Apocrita</taxon>
        <taxon>Aculeata</taxon>
        <taxon>Formicoidea</taxon>
        <taxon>Formicidae</taxon>
        <taxon>Formicinae</taxon>
        <taxon>Lasius</taxon>
        <taxon>Lasius</taxon>
    </lineage>
</organism>
<dbReference type="GO" id="GO:0003676">
    <property type="term" value="F:nucleic acid binding"/>
    <property type="evidence" value="ECO:0007669"/>
    <property type="project" value="InterPro"/>
</dbReference>
<sequence length="320" mass="35656">MDRETIERMSEQHLREETRRYGLSPPADRKQCIDLIMSQVDRNVPQLDFYGEASTPQVSTTSDTIPVDSLTQTSMPTNTIPQSSPTQAPLVQMCAMMLEQSKQQQILMQQLFAAISLNNPICSTQAATSNFMSTEEEYVEAWIHTAERVAQIHAVSNDILLFAATSKLKKTAQEMHRITSASNEISKKSPILNTKTQGFKVAHPPPSKNTSQSKDLFCVYCRAKGHLRDDCYKLKKKEKVTTSQPVSKVPSTVAAVEQKDTTSPDSSSSLVATVAEEDPRRIEINDSKLKVVFINNSLCNMWALLDTGSPISLIRPSIYK</sequence>
<dbReference type="AlphaFoldDB" id="A0A0J7N867"/>
<comment type="caution">
    <text evidence="2">The sequence shown here is derived from an EMBL/GenBank/DDBJ whole genome shotgun (WGS) entry which is preliminary data.</text>
</comment>
<evidence type="ECO:0000313" key="2">
    <source>
        <dbReference type="EMBL" id="KMQ88830.1"/>
    </source>
</evidence>
<dbReference type="InterPro" id="IPR001969">
    <property type="entry name" value="Aspartic_peptidase_AS"/>
</dbReference>
<accession>A0A0J7N867</accession>
<reference evidence="2 3" key="1">
    <citation type="submission" date="2015-04" db="EMBL/GenBank/DDBJ databases">
        <title>Lasius niger genome sequencing.</title>
        <authorList>
            <person name="Konorov E.A."/>
            <person name="Nikitin M.A."/>
            <person name="Kirill M.V."/>
            <person name="Chang P."/>
        </authorList>
    </citation>
    <scope>NUCLEOTIDE SEQUENCE [LARGE SCALE GENOMIC DNA]</scope>
    <source>
        <tissue evidence="2">Whole</tissue>
    </source>
</reference>
<dbReference type="EMBL" id="LBMM01008495">
    <property type="protein sequence ID" value="KMQ88830.1"/>
    <property type="molecule type" value="Genomic_DNA"/>
</dbReference>
<keyword evidence="3" id="KW-1185">Reference proteome</keyword>